<protein>
    <recommendedName>
        <fullName evidence="3 9">Glutamate decarboxylase</fullName>
        <ecNumber evidence="3 9">4.1.1.15</ecNumber>
    </recommendedName>
</protein>
<organism evidence="11 12">
    <name type="scientific">Nocardiopsis ansamitocini</name>
    <dbReference type="NCBI Taxonomy" id="1670832"/>
    <lineage>
        <taxon>Bacteria</taxon>
        <taxon>Bacillati</taxon>
        <taxon>Actinomycetota</taxon>
        <taxon>Actinomycetes</taxon>
        <taxon>Streptosporangiales</taxon>
        <taxon>Nocardiopsidaceae</taxon>
        <taxon>Nocardiopsis</taxon>
    </lineage>
</organism>
<comment type="cofactor">
    <cofactor evidence="1 7 8">
        <name>pyridoxal 5'-phosphate</name>
        <dbReference type="ChEBI" id="CHEBI:597326"/>
    </cofactor>
</comment>
<dbReference type="SUPFAM" id="SSF53383">
    <property type="entry name" value="PLP-dependent transferases"/>
    <property type="match status" value="1"/>
</dbReference>
<dbReference type="InterPro" id="IPR015424">
    <property type="entry name" value="PyrdxlP-dep_Trfase"/>
</dbReference>
<accession>A0A9W6P4U3</accession>
<dbReference type="EMBL" id="BSQG01000002">
    <property type="protein sequence ID" value="GLU47094.1"/>
    <property type="molecule type" value="Genomic_DNA"/>
</dbReference>
<evidence type="ECO:0000256" key="5">
    <source>
        <dbReference type="ARBA" id="ARBA00023239"/>
    </source>
</evidence>
<evidence type="ECO:0000256" key="2">
    <source>
        <dbReference type="ARBA" id="ARBA00009533"/>
    </source>
</evidence>
<dbReference type="RefSeq" id="WP_285758081.1">
    <property type="nucleotide sequence ID" value="NZ_BSQG01000002.1"/>
</dbReference>
<evidence type="ECO:0000256" key="3">
    <source>
        <dbReference type="ARBA" id="ARBA00012421"/>
    </source>
</evidence>
<evidence type="ECO:0000256" key="8">
    <source>
        <dbReference type="RuleBase" id="RU000382"/>
    </source>
</evidence>
<keyword evidence="5 8" id="KW-0456">Lyase</keyword>
<dbReference type="Gene3D" id="4.10.280.50">
    <property type="match status" value="1"/>
</dbReference>
<evidence type="ECO:0000256" key="6">
    <source>
        <dbReference type="ARBA" id="ARBA00048868"/>
    </source>
</evidence>
<dbReference type="InterPro" id="IPR015421">
    <property type="entry name" value="PyrdxlP-dep_Trfase_major"/>
</dbReference>
<dbReference type="Gene3D" id="3.40.640.10">
    <property type="entry name" value="Type I PLP-dependent aspartate aminotransferase-like (Major domain)"/>
    <property type="match status" value="1"/>
</dbReference>
<evidence type="ECO:0000313" key="11">
    <source>
        <dbReference type="EMBL" id="GLU47094.1"/>
    </source>
</evidence>
<dbReference type="NCBIfam" id="TIGR01788">
    <property type="entry name" value="Glu-decarb-GAD"/>
    <property type="match status" value="1"/>
</dbReference>
<comment type="caution">
    <text evidence="11">The sequence shown here is derived from an EMBL/GenBank/DDBJ whole genome shotgun (WGS) entry which is preliminary data.</text>
</comment>
<keyword evidence="12" id="KW-1185">Reference proteome</keyword>
<reference evidence="11" key="1">
    <citation type="submission" date="2023-02" db="EMBL/GenBank/DDBJ databases">
        <title>Nocardiopsis ansamitocini NBRC 112285.</title>
        <authorList>
            <person name="Ichikawa N."/>
            <person name="Sato H."/>
            <person name="Tonouchi N."/>
        </authorList>
    </citation>
    <scope>NUCLEOTIDE SEQUENCE</scope>
    <source>
        <strain evidence="11">NBRC 112285</strain>
    </source>
</reference>
<keyword evidence="4 7" id="KW-0663">Pyridoxal phosphate</keyword>
<evidence type="ECO:0000256" key="4">
    <source>
        <dbReference type="ARBA" id="ARBA00022898"/>
    </source>
</evidence>
<feature type="region of interest" description="Disordered" evidence="10">
    <location>
        <begin position="1"/>
        <end position="36"/>
    </location>
</feature>
<name>A0A9W6P4U3_9ACTN</name>
<dbReference type="FunFam" id="3.40.640.10:FF:000017">
    <property type="entry name" value="Glutamate decarboxylase"/>
    <property type="match status" value="1"/>
</dbReference>
<feature type="modified residue" description="N6-(pyridoxal phosphate)lysine" evidence="7">
    <location>
        <position position="273"/>
    </location>
</feature>
<gene>
    <name evidence="11" type="primary">gadA</name>
    <name evidence="11" type="ORF">Nans01_14450</name>
</gene>
<dbReference type="EC" id="4.1.1.15" evidence="3 9"/>
<comment type="similarity">
    <text evidence="2 8">Belongs to the group II decarboxylase family.</text>
</comment>
<dbReference type="InterPro" id="IPR002129">
    <property type="entry name" value="PyrdxlP-dep_de-COase"/>
</dbReference>
<evidence type="ECO:0000313" key="12">
    <source>
        <dbReference type="Proteomes" id="UP001165092"/>
    </source>
</evidence>
<evidence type="ECO:0000256" key="9">
    <source>
        <dbReference type="RuleBase" id="RU361171"/>
    </source>
</evidence>
<dbReference type="PANTHER" id="PTHR43321:SF3">
    <property type="entry name" value="GLUTAMATE DECARBOXYLASE"/>
    <property type="match status" value="1"/>
</dbReference>
<dbReference type="GO" id="GO:0030170">
    <property type="term" value="F:pyridoxal phosphate binding"/>
    <property type="evidence" value="ECO:0007669"/>
    <property type="project" value="InterPro"/>
</dbReference>
<dbReference type="GO" id="GO:0004058">
    <property type="term" value="F:aromatic-L-amino-acid decarboxylase activity"/>
    <property type="evidence" value="ECO:0007669"/>
    <property type="project" value="UniProtKB-ARBA"/>
</dbReference>
<evidence type="ECO:0000256" key="1">
    <source>
        <dbReference type="ARBA" id="ARBA00001933"/>
    </source>
</evidence>
<dbReference type="PANTHER" id="PTHR43321">
    <property type="entry name" value="GLUTAMATE DECARBOXYLASE"/>
    <property type="match status" value="1"/>
</dbReference>
<evidence type="ECO:0000256" key="10">
    <source>
        <dbReference type="SAM" id="MobiDB-lite"/>
    </source>
</evidence>
<evidence type="ECO:0000256" key="7">
    <source>
        <dbReference type="PIRSR" id="PIRSR602129-50"/>
    </source>
</evidence>
<dbReference type="Proteomes" id="UP001165092">
    <property type="component" value="Unassembled WGS sequence"/>
</dbReference>
<keyword evidence="9" id="KW-0210">Decarboxylase</keyword>
<dbReference type="AlphaFoldDB" id="A0A9W6P4U3"/>
<dbReference type="Pfam" id="PF00282">
    <property type="entry name" value="Pyridoxal_deC"/>
    <property type="match status" value="1"/>
</dbReference>
<dbReference type="GO" id="GO:0006538">
    <property type="term" value="P:L-glutamate catabolic process"/>
    <property type="evidence" value="ECO:0007669"/>
    <property type="project" value="TreeGrafter"/>
</dbReference>
<comment type="catalytic activity">
    <reaction evidence="6 9">
        <text>L-glutamate + H(+) = 4-aminobutanoate + CO2</text>
        <dbReference type="Rhea" id="RHEA:17785"/>
        <dbReference type="ChEBI" id="CHEBI:15378"/>
        <dbReference type="ChEBI" id="CHEBI:16526"/>
        <dbReference type="ChEBI" id="CHEBI:29985"/>
        <dbReference type="ChEBI" id="CHEBI:59888"/>
        <dbReference type="EC" id="4.1.1.15"/>
    </reaction>
</comment>
<dbReference type="InterPro" id="IPR010107">
    <property type="entry name" value="Glutamate_decarboxylase"/>
</dbReference>
<dbReference type="GO" id="GO:0005829">
    <property type="term" value="C:cytosol"/>
    <property type="evidence" value="ECO:0007669"/>
    <property type="project" value="TreeGrafter"/>
</dbReference>
<proteinExistence type="inferred from homology"/>
<dbReference type="GO" id="GO:0004351">
    <property type="term" value="F:glutamate decarboxylase activity"/>
    <property type="evidence" value="ECO:0007669"/>
    <property type="project" value="UniProtKB-EC"/>
</dbReference>
<dbReference type="Gene3D" id="3.90.1150.160">
    <property type="match status" value="1"/>
</dbReference>
<sequence length="474" mass="52228">MTTSQDPAGAPEEFDDEFASSPMLSHAPKSRFPSAENDPRQIYQFVHDELMLDGVARMNLATFCTTWVEPEVRQLMSDSIDKNIVDKDEYPQTAELETRCVSMLAELFHAPSPTATLGTSTTGSSEAAMLSGLAAKWRWRKQRAALGKDVSRPNFVCGPVQVCWEKFGRYFDVEIRQVPMGPGHVMTPDEAIARCDENTIAVVATFGQTFTGKFEDVEGISRALDDLQGRTGLDIPIHVDAASGAFVAPFCAPQLCWDFRLPRVKSINASGHKTGLAPLGSGWAIWREKEDLPEELIFDVNYLGGQMPSFNLNFSRPGGQVVCSYYNFFRLGRQGYTKVQSATYAVARHLARGVADIEEFEILFDADPLRGIPAITWTLADRDAPYSLFDVAEELRTRGWLVPAYTLPPGQQDVAVQRIIVRHGLSLDMADMVLADIVQAVAKLAARPPARKLVAAEAPSFNHDAVPVVPDSMV</sequence>